<dbReference type="EMBL" id="CP028519">
    <property type="protein sequence ID" value="AVY94336.1"/>
    <property type="molecule type" value="Genomic_DNA"/>
</dbReference>
<dbReference type="OrthoDB" id="9786473at2"/>
<dbReference type="PIRSF" id="PIRSF020606">
    <property type="entry name" value="UCP020606"/>
    <property type="match status" value="1"/>
</dbReference>
<keyword evidence="1" id="KW-0812">Transmembrane</keyword>
<gene>
    <name evidence="2" type="ORF">DAI18_09990</name>
</gene>
<keyword evidence="3" id="KW-1185">Reference proteome</keyword>
<evidence type="ECO:0000313" key="3">
    <source>
        <dbReference type="Proteomes" id="UP000244173"/>
    </source>
</evidence>
<keyword evidence="1" id="KW-1133">Transmembrane helix</keyword>
<feature type="transmembrane region" description="Helical" evidence="1">
    <location>
        <begin position="57"/>
        <end position="78"/>
    </location>
</feature>
<feature type="transmembrane region" description="Helical" evidence="1">
    <location>
        <begin position="101"/>
        <end position="118"/>
    </location>
</feature>
<dbReference type="Pfam" id="PF09997">
    <property type="entry name" value="DUF2238"/>
    <property type="match status" value="1"/>
</dbReference>
<reference evidence="2 3" key="1">
    <citation type="submission" date="2018-04" db="EMBL/GenBank/DDBJ databases">
        <title>Denitrifier Microvirgula.</title>
        <authorList>
            <person name="Anderson E."/>
            <person name="Jang J."/>
            <person name="Ishii S."/>
        </authorList>
    </citation>
    <scope>NUCLEOTIDE SEQUENCE [LARGE SCALE GENOMIC DNA]</scope>
    <source>
        <strain evidence="2 3">BE2.4</strain>
    </source>
</reference>
<feature type="transmembrane region" description="Helical" evidence="1">
    <location>
        <begin position="130"/>
        <end position="155"/>
    </location>
</feature>
<dbReference type="RefSeq" id="WP_036384644.1">
    <property type="nucleotide sequence ID" value="NZ_CP028519.1"/>
</dbReference>
<dbReference type="InterPro" id="IPR058534">
    <property type="entry name" value="YjdF"/>
</dbReference>
<protein>
    <submittedName>
        <fullName evidence="2">DUF2238 domain-containing protein</fullName>
    </submittedName>
</protein>
<dbReference type="Proteomes" id="UP000244173">
    <property type="component" value="Chromosome"/>
</dbReference>
<accession>A0A2S0PAF5</accession>
<sequence>MLNTPRPPYGLAALVAVVATWSAILPFDRPTWWLEVAPVLLAAPLIALSWRRFPLTPLLCAAVALHMILLLYGGHYTYAETPFGNWLREQLGTERNPFDRLGHLAQGFVPALVVREILLRRSPLHAGKWLTFITLSICLAISAAYELLEFAAAMAIGQGADEFLATQGDPWDTQWDMLCALIGATLSLLLLSPLHNHQIAKLRRFS</sequence>
<dbReference type="KEGG" id="maer:DAI18_09990"/>
<feature type="transmembrane region" description="Helical" evidence="1">
    <location>
        <begin position="175"/>
        <end position="194"/>
    </location>
</feature>
<evidence type="ECO:0000313" key="2">
    <source>
        <dbReference type="EMBL" id="AVY94336.1"/>
    </source>
</evidence>
<feature type="transmembrane region" description="Helical" evidence="1">
    <location>
        <begin position="32"/>
        <end position="50"/>
    </location>
</feature>
<dbReference type="AlphaFoldDB" id="A0A2S0PAF5"/>
<dbReference type="STRING" id="1122240.GCA_000620105_00036"/>
<proteinExistence type="predicted"/>
<evidence type="ECO:0000256" key="1">
    <source>
        <dbReference type="SAM" id="Phobius"/>
    </source>
</evidence>
<name>A0A2S0PAF5_9NEIS</name>
<organism evidence="2 3">
    <name type="scientific">Microvirgula aerodenitrificans</name>
    <dbReference type="NCBI Taxonomy" id="57480"/>
    <lineage>
        <taxon>Bacteria</taxon>
        <taxon>Pseudomonadati</taxon>
        <taxon>Pseudomonadota</taxon>
        <taxon>Betaproteobacteria</taxon>
        <taxon>Neisseriales</taxon>
        <taxon>Aquaspirillaceae</taxon>
        <taxon>Microvirgula</taxon>
    </lineage>
</organism>
<keyword evidence="1" id="KW-0472">Membrane</keyword>
<dbReference type="InterPro" id="IPR014509">
    <property type="entry name" value="YjdF-like"/>
</dbReference>